<gene>
    <name evidence="8" type="primary">FRIH2</name>
    <name evidence="8" type="ORF">ECANGB1_144</name>
</gene>
<dbReference type="OrthoDB" id="186462at2759"/>
<comment type="catalytic activity">
    <reaction evidence="6">
        <text>4 Fe(2+) + O2 + 4 H(+) = 4 Fe(3+) + 2 H2O</text>
        <dbReference type="Rhea" id="RHEA:11148"/>
        <dbReference type="ChEBI" id="CHEBI:15377"/>
        <dbReference type="ChEBI" id="CHEBI:15378"/>
        <dbReference type="ChEBI" id="CHEBI:15379"/>
        <dbReference type="ChEBI" id="CHEBI:29033"/>
        <dbReference type="ChEBI" id="CHEBI:29034"/>
        <dbReference type="EC" id="1.16.3.1"/>
    </reaction>
</comment>
<keyword evidence="9" id="KW-1185">Reference proteome</keyword>
<dbReference type="PANTHER" id="PTHR11431:SF127">
    <property type="entry name" value="BACTERIAL NON-HEME FERRITIN"/>
    <property type="match status" value="1"/>
</dbReference>
<sequence length="162" mass="18780">MSRSQRVAGMLNEAVALEHKAWYYYTLVAGMMDRSAYPNLSVWFRKEALDELEHAQIVISFINRLNTPLRFPDIGRPVLDESDQLVIDAFRKAVEFEQIVLGHYSKMAAVADEEGDLVVAEFCDQFLRLQIKEVKSFRDHLRNAERCKREADTFVFDQSFGK</sequence>
<dbReference type="InterPro" id="IPR012347">
    <property type="entry name" value="Ferritin-like"/>
</dbReference>
<comment type="similarity">
    <text evidence="1 6">Belongs to the ferritin family.</text>
</comment>
<feature type="binding site" evidence="5">
    <location>
        <position position="130"/>
    </location>
    <ligand>
        <name>Fe cation</name>
        <dbReference type="ChEBI" id="CHEBI:24875"/>
        <label>1</label>
    </ligand>
</feature>
<proteinExistence type="inferred from homology"/>
<accession>A0A1Y1S935</accession>
<keyword evidence="3 5" id="KW-0479">Metal-binding</keyword>
<feature type="domain" description="Ferritin-like diiron" evidence="7">
    <location>
        <begin position="1"/>
        <end position="148"/>
    </location>
</feature>
<feature type="binding site" evidence="5">
    <location>
        <position position="97"/>
    </location>
    <ligand>
        <name>Fe cation</name>
        <dbReference type="ChEBI" id="CHEBI:24875"/>
        <label>1</label>
    </ligand>
</feature>
<dbReference type="GO" id="GO:0006879">
    <property type="term" value="P:intracellular iron ion homeostasis"/>
    <property type="evidence" value="ECO:0007669"/>
    <property type="project" value="UniProtKB-KW"/>
</dbReference>
<dbReference type="Pfam" id="PF00210">
    <property type="entry name" value="Ferritin"/>
    <property type="match status" value="1"/>
</dbReference>
<dbReference type="EMBL" id="LWDP01000011">
    <property type="protein sequence ID" value="ORD94717.1"/>
    <property type="molecule type" value="Genomic_DNA"/>
</dbReference>
<evidence type="ECO:0000256" key="3">
    <source>
        <dbReference type="ARBA" id="ARBA00022723"/>
    </source>
</evidence>
<evidence type="ECO:0000256" key="2">
    <source>
        <dbReference type="ARBA" id="ARBA00022434"/>
    </source>
</evidence>
<evidence type="ECO:0000256" key="1">
    <source>
        <dbReference type="ARBA" id="ARBA00007513"/>
    </source>
</evidence>
<dbReference type="InterPro" id="IPR009040">
    <property type="entry name" value="Ferritin-like_diiron"/>
</dbReference>
<feature type="binding site" evidence="5">
    <location>
        <position position="51"/>
    </location>
    <ligand>
        <name>Fe cation</name>
        <dbReference type="ChEBI" id="CHEBI:24875"/>
        <label>1</label>
    </ligand>
</feature>
<keyword evidence="6" id="KW-0560">Oxidoreductase</keyword>
<dbReference type="VEuPathDB" id="MicrosporidiaDB:ECANGB1_144"/>
<evidence type="ECO:0000256" key="6">
    <source>
        <dbReference type="RuleBase" id="RU361145"/>
    </source>
</evidence>
<protein>
    <recommendedName>
        <fullName evidence="6">Ferritin</fullName>
        <ecNumber evidence="6">1.16.3.1</ecNumber>
    </recommendedName>
</protein>
<dbReference type="InterPro" id="IPR001519">
    <property type="entry name" value="Ferritin"/>
</dbReference>
<name>A0A1Y1S935_9MICR</name>
<comment type="function">
    <text evidence="6">Stores iron in a soluble, non-toxic, readily available form. Important for iron homeostasis. Iron is taken up in the ferrous form and deposited as ferric hydroxides after oxidation.</text>
</comment>
<dbReference type="Proteomes" id="UP000192639">
    <property type="component" value="Unassembled WGS sequence"/>
</dbReference>
<dbReference type="Gene3D" id="1.20.1260.10">
    <property type="match status" value="1"/>
</dbReference>
<evidence type="ECO:0000313" key="8">
    <source>
        <dbReference type="EMBL" id="ORD94717.1"/>
    </source>
</evidence>
<organism evidence="8 9">
    <name type="scientific">Enterospora canceri</name>
    <dbReference type="NCBI Taxonomy" id="1081671"/>
    <lineage>
        <taxon>Eukaryota</taxon>
        <taxon>Fungi</taxon>
        <taxon>Fungi incertae sedis</taxon>
        <taxon>Microsporidia</taxon>
        <taxon>Enterocytozoonidae</taxon>
        <taxon>Enterospora</taxon>
    </lineage>
</organism>
<feature type="binding site" evidence="5">
    <location>
        <position position="54"/>
    </location>
    <ligand>
        <name>Fe cation</name>
        <dbReference type="ChEBI" id="CHEBI:24875"/>
        <label>1</label>
    </ligand>
</feature>
<dbReference type="EC" id="1.16.3.1" evidence="6"/>
<dbReference type="GO" id="GO:0004322">
    <property type="term" value="F:ferroxidase activity"/>
    <property type="evidence" value="ECO:0007669"/>
    <property type="project" value="UniProtKB-EC"/>
</dbReference>
<dbReference type="AlphaFoldDB" id="A0A1Y1S935"/>
<dbReference type="PROSITE" id="PS50905">
    <property type="entry name" value="FERRITIN_LIKE"/>
    <property type="match status" value="1"/>
</dbReference>
<dbReference type="InterPro" id="IPR008331">
    <property type="entry name" value="Ferritin_DPS_dom"/>
</dbReference>
<dbReference type="GO" id="GO:0008198">
    <property type="term" value="F:ferrous iron binding"/>
    <property type="evidence" value="ECO:0007669"/>
    <property type="project" value="TreeGrafter"/>
</dbReference>
<evidence type="ECO:0000256" key="4">
    <source>
        <dbReference type="ARBA" id="ARBA00023004"/>
    </source>
</evidence>
<keyword evidence="4 5" id="KW-0408">Iron</keyword>
<dbReference type="GO" id="GO:0005737">
    <property type="term" value="C:cytoplasm"/>
    <property type="evidence" value="ECO:0007669"/>
    <property type="project" value="TreeGrafter"/>
</dbReference>
<keyword evidence="2 6" id="KW-0409">Iron storage</keyword>
<reference evidence="8 9" key="1">
    <citation type="journal article" date="2017" name="Environ. Microbiol.">
        <title>Decay of the glycolytic pathway and adaptation to intranuclear parasitism within Enterocytozoonidae microsporidia.</title>
        <authorList>
            <person name="Wiredu Boakye D."/>
            <person name="Jaroenlak P."/>
            <person name="Prachumwat A."/>
            <person name="Williams T.A."/>
            <person name="Bateman K.S."/>
            <person name="Itsathitphaisarn O."/>
            <person name="Sritunyalucksana K."/>
            <person name="Paszkiewicz K.H."/>
            <person name="Moore K.A."/>
            <person name="Stentiford G.D."/>
            <person name="Williams B.A."/>
        </authorList>
    </citation>
    <scope>NUCLEOTIDE SEQUENCE [LARGE SCALE GENOMIC DNA]</scope>
    <source>
        <strain evidence="8 9">GB1</strain>
    </source>
</reference>
<evidence type="ECO:0000259" key="7">
    <source>
        <dbReference type="PROSITE" id="PS50905"/>
    </source>
</evidence>
<dbReference type="GO" id="GO:0008199">
    <property type="term" value="F:ferric iron binding"/>
    <property type="evidence" value="ECO:0007669"/>
    <property type="project" value="InterPro"/>
</dbReference>
<feature type="binding site" evidence="5">
    <location>
        <position position="18"/>
    </location>
    <ligand>
        <name>Fe cation</name>
        <dbReference type="ChEBI" id="CHEBI:24875"/>
        <label>1</label>
    </ligand>
</feature>
<dbReference type="PANTHER" id="PTHR11431">
    <property type="entry name" value="FERRITIN"/>
    <property type="match status" value="1"/>
</dbReference>
<comment type="caution">
    <text evidence="8">The sequence shown here is derived from an EMBL/GenBank/DDBJ whole genome shotgun (WGS) entry which is preliminary data.</text>
</comment>
<dbReference type="SUPFAM" id="SSF47240">
    <property type="entry name" value="Ferritin-like"/>
    <property type="match status" value="1"/>
</dbReference>
<evidence type="ECO:0000256" key="5">
    <source>
        <dbReference type="PIRSR" id="PIRSR601519-1"/>
    </source>
</evidence>
<dbReference type="InterPro" id="IPR009078">
    <property type="entry name" value="Ferritin-like_SF"/>
</dbReference>
<dbReference type="GO" id="GO:0006826">
    <property type="term" value="P:iron ion transport"/>
    <property type="evidence" value="ECO:0007669"/>
    <property type="project" value="InterPro"/>
</dbReference>
<evidence type="ECO:0000313" key="9">
    <source>
        <dbReference type="Proteomes" id="UP000192639"/>
    </source>
</evidence>